<protein>
    <submittedName>
        <fullName evidence="1">Uncharacterized protein</fullName>
    </submittedName>
</protein>
<comment type="caution">
    <text evidence="1">The sequence shown here is derived from an EMBL/GenBank/DDBJ whole genome shotgun (WGS) entry which is preliminary data.</text>
</comment>
<reference evidence="1 2" key="1">
    <citation type="submission" date="2019-10" db="EMBL/GenBank/DDBJ databases">
        <title>Assembly and Annotation for the nematode Trichostrongylus colubriformis.</title>
        <authorList>
            <person name="Martin J."/>
        </authorList>
    </citation>
    <scope>NUCLEOTIDE SEQUENCE [LARGE SCALE GENOMIC DNA]</scope>
    <source>
        <strain evidence="1">G859</strain>
        <tissue evidence="1">Whole worm</tissue>
    </source>
</reference>
<evidence type="ECO:0000313" key="1">
    <source>
        <dbReference type="EMBL" id="KAK5971703.1"/>
    </source>
</evidence>
<dbReference type="AlphaFoldDB" id="A0AAN8IIK2"/>
<dbReference type="EMBL" id="WIXE01017484">
    <property type="protein sequence ID" value="KAK5971703.1"/>
    <property type="molecule type" value="Genomic_DNA"/>
</dbReference>
<accession>A0AAN8IIK2</accession>
<name>A0AAN8IIK2_TRICO</name>
<proteinExistence type="predicted"/>
<sequence length="58" mass="6612">MSALLIGKSQGLTTTVVRLRSLRGGFLRLFYSKTRLNTNNTRLFMSRVQPKRTVSELP</sequence>
<evidence type="ECO:0000313" key="2">
    <source>
        <dbReference type="Proteomes" id="UP001331761"/>
    </source>
</evidence>
<gene>
    <name evidence="1" type="ORF">GCK32_004093</name>
</gene>
<keyword evidence="2" id="KW-1185">Reference proteome</keyword>
<dbReference type="Proteomes" id="UP001331761">
    <property type="component" value="Unassembled WGS sequence"/>
</dbReference>
<organism evidence="1 2">
    <name type="scientific">Trichostrongylus colubriformis</name>
    <name type="common">Black scour worm</name>
    <dbReference type="NCBI Taxonomy" id="6319"/>
    <lineage>
        <taxon>Eukaryota</taxon>
        <taxon>Metazoa</taxon>
        <taxon>Ecdysozoa</taxon>
        <taxon>Nematoda</taxon>
        <taxon>Chromadorea</taxon>
        <taxon>Rhabditida</taxon>
        <taxon>Rhabditina</taxon>
        <taxon>Rhabditomorpha</taxon>
        <taxon>Strongyloidea</taxon>
        <taxon>Trichostrongylidae</taxon>
        <taxon>Trichostrongylus</taxon>
    </lineage>
</organism>